<dbReference type="SMR" id="A0A0R0G8W4"/>
<reference evidence="2 3" key="1">
    <citation type="journal article" date="2010" name="Nature">
        <title>Genome sequence of the palaeopolyploid soybean.</title>
        <authorList>
            <person name="Schmutz J."/>
            <person name="Cannon S.B."/>
            <person name="Schlueter J."/>
            <person name="Ma J."/>
            <person name="Mitros T."/>
            <person name="Nelson W."/>
            <person name="Hyten D.L."/>
            <person name="Song Q."/>
            <person name="Thelen J.J."/>
            <person name="Cheng J."/>
            <person name="Xu D."/>
            <person name="Hellsten U."/>
            <person name="May G.D."/>
            <person name="Yu Y."/>
            <person name="Sakurai T."/>
            <person name="Umezawa T."/>
            <person name="Bhattacharyya M.K."/>
            <person name="Sandhu D."/>
            <person name="Valliyodan B."/>
            <person name="Lindquist E."/>
            <person name="Peto M."/>
            <person name="Grant D."/>
            <person name="Shu S."/>
            <person name="Goodstein D."/>
            <person name="Barry K."/>
            <person name="Futrell-Griggs M."/>
            <person name="Abernathy B."/>
            <person name="Du J."/>
            <person name="Tian Z."/>
            <person name="Zhu L."/>
            <person name="Gill N."/>
            <person name="Joshi T."/>
            <person name="Libault M."/>
            <person name="Sethuraman A."/>
            <person name="Zhang X.-C."/>
            <person name="Shinozaki K."/>
            <person name="Nguyen H.T."/>
            <person name="Wing R.A."/>
            <person name="Cregan P."/>
            <person name="Specht J."/>
            <person name="Grimwood J."/>
            <person name="Rokhsar D."/>
            <person name="Stacey G."/>
            <person name="Shoemaker R.C."/>
            <person name="Jackson S.A."/>
        </authorList>
    </citation>
    <scope>NUCLEOTIDE SEQUENCE [LARGE SCALE GENOMIC DNA]</scope>
    <source>
        <strain evidence="3">cv. Williams 82</strain>
        <tissue evidence="2">Callus</tissue>
    </source>
</reference>
<feature type="transmembrane region" description="Helical" evidence="1">
    <location>
        <begin position="7"/>
        <end position="33"/>
    </location>
</feature>
<evidence type="ECO:0000313" key="3">
    <source>
        <dbReference type="EnsemblPlants" id="KRH14654"/>
    </source>
</evidence>
<dbReference type="EMBL" id="CM000847">
    <property type="protein sequence ID" value="KRH14654.1"/>
    <property type="molecule type" value="Genomic_DNA"/>
</dbReference>
<accession>A0A0R0G8W4</accession>
<protein>
    <submittedName>
        <fullName evidence="2 3">Uncharacterized protein</fullName>
    </submittedName>
</protein>
<sequence length="80" mass="9482">MRFLTSFHVSLICCGLLSFWQDFYFFLLLLLWHAKLSIGAFCFDFFDGQCLELVLDIIIFVFLLSFLVSGYMIYVKFLKI</sequence>
<evidence type="ECO:0000313" key="4">
    <source>
        <dbReference type="Proteomes" id="UP000008827"/>
    </source>
</evidence>
<keyword evidence="4" id="KW-1185">Reference proteome</keyword>
<dbReference type="Proteomes" id="UP000008827">
    <property type="component" value="Chromosome 14"/>
</dbReference>
<dbReference type="AlphaFoldDB" id="A0A0R0G8W4"/>
<evidence type="ECO:0000256" key="1">
    <source>
        <dbReference type="SAM" id="Phobius"/>
    </source>
</evidence>
<reference evidence="3" key="2">
    <citation type="submission" date="2018-02" db="UniProtKB">
        <authorList>
            <consortium name="EnsemblPlants"/>
        </authorList>
    </citation>
    <scope>IDENTIFICATION</scope>
    <source>
        <strain evidence="3">Williams 82</strain>
    </source>
</reference>
<name>A0A0R0G8W4_SOYBN</name>
<evidence type="ECO:0000313" key="2">
    <source>
        <dbReference type="EMBL" id="KRH14654.1"/>
    </source>
</evidence>
<feature type="transmembrane region" description="Helical" evidence="1">
    <location>
        <begin position="53"/>
        <end position="74"/>
    </location>
</feature>
<reference evidence="2" key="3">
    <citation type="submission" date="2018-07" db="EMBL/GenBank/DDBJ databases">
        <title>WGS assembly of Glycine max.</title>
        <authorList>
            <person name="Schmutz J."/>
            <person name="Cannon S."/>
            <person name="Schlueter J."/>
            <person name="Ma J."/>
            <person name="Mitros T."/>
            <person name="Nelson W."/>
            <person name="Hyten D."/>
            <person name="Song Q."/>
            <person name="Thelen J."/>
            <person name="Cheng J."/>
            <person name="Xu D."/>
            <person name="Hellsten U."/>
            <person name="May G."/>
            <person name="Yu Y."/>
            <person name="Sakurai T."/>
            <person name="Umezawa T."/>
            <person name="Bhattacharyya M."/>
            <person name="Sandhu D."/>
            <person name="Valliyodan B."/>
            <person name="Lindquist E."/>
            <person name="Peto M."/>
            <person name="Grant D."/>
            <person name="Shu S."/>
            <person name="Goodstein D."/>
            <person name="Barry K."/>
            <person name="Futrell-Griggs M."/>
            <person name="Abernathy B."/>
            <person name="Du J."/>
            <person name="Tian Z."/>
            <person name="Zhu L."/>
            <person name="Gill N."/>
            <person name="Joshi T."/>
            <person name="Libault M."/>
            <person name="Sethuraman A."/>
            <person name="Zhang X."/>
            <person name="Shinozaki K."/>
            <person name="Nguyen H."/>
            <person name="Wing R."/>
            <person name="Cregan P."/>
            <person name="Specht J."/>
            <person name="Grimwood J."/>
            <person name="Rokhsar D."/>
            <person name="Stacey G."/>
            <person name="Shoemaker R."/>
            <person name="Jackson S."/>
        </authorList>
    </citation>
    <scope>NUCLEOTIDE SEQUENCE</scope>
    <source>
        <tissue evidence="2">Callus</tissue>
    </source>
</reference>
<keyword evidence="1" id="KW-0812">Transmembrane</keyword>
<organism evidence="2">
    <name type="scientific">Glycine max</name>
    <name type="common">Soybean</name>
    <name type="synonym">Glycine hispida</name>
    <dbReference type="NCBI Taxonomy" id="3847"/>
    <lineage>
        <taxon>Eukaryota</taxon>
        <taxon>Viridiplantae</taxon>
        <taxon>Streptophyta</taxon>
        <taxon>Embryophyta</taxon>
        <taxon>Tracheophyta</taxon>
        <taxon>Spermatophyta</taxon>
        <taxon>Magnoliopsida</taxon>
        <taxon>eudicotyledons</taxon>
        <taxon>Gunneridae</taxon>
        <taxon>Pentapetalae</taxon>
        <taxon>rosids</taxon>
        <taxon>fabids</taxon>
        <taxon>Fabales</taxon>
        <taxon>Fabaceae</taxon>
        <taxon>Papilionoideae</taxon>
        <taxon>50 kb inversion clade</taxon>
        <taxon>NPAAA clade</taxon>
        <taxon>indigoferoid/millettioid clade</taxon>
        <taxon>Phaseoleae</taxon>
        <taxon>Glycine</taxon>
        <taxon>Glycine subgen. Soja</taxon>
    </lineage>
</organism>
<keyword evidence="1" id="KW-1133">Transmembrane helix</keyword>
<dbReference type="InParanoid" id="A0A0R0G8W4"/>
<dbReference type="EnsemblPlants" id="KRH14654">
    <property type="protein sequence ID" value="KRH14654"/>
    <property type="gene ID" value="GLYMA_14G039700"/>
</dbReference>
<gene>
    <name evidence="2" type="ORF">GLYMA_14G039700</name>
</gene>
<keyword evidence="1" id="KW-0472">Membrane</keyword>
<dbReference type="Gramene" id="KRH14654">
    <property type="protein sequence ID" value="KRH14654"/>
    <property type="gene ID" value="GLYMA_14G039700"/>
</dbReference>
<proteinExistence type="predicted"/>